<evidence type="ECO:0000313" key="4">
    <source>
        <dbReference type="Proteomes" id="UP000220133"/>
    </source>
</evidence>
<name>A0A291QT53_9BACT</name>
<feature type="transmembrane region" description="Helical" evidence="2">
    <location>
        <begin position="20"/>
        <end position="37"/>
    </location>
</feature>
<dbReference type="Pfam" id="PF12836">
    <property type="entry name" value="HHH_3"/>
    <property type="match status" value="3"/>
</dbReference>
<proteinExistence type="predicted"/>
<accession>A0A291QT53</accession>
<dbReference type="Gene3D" id="1.10.150.320">
    <property type="entry name" value="Photosystem II 12 kDa extrinsic protein"/>
    <property type="match status" value="1"/>
</dbReference>
<keyword evidence="2" id="KW-1133">Transmembrane helix</keyword>
<evidence type="ECO:0000256" key="2">
    <source>
        <dbReference type="SAM" id="Phobius"/>
    </source>
</evidence>
<feature type="coiled-coil region" evidence="1">
    <location>
        <begin position="60"/>
        <end position="87"/>
    </location>
</feature>
<keyword evidence="2" id="KW-0812">Transmembrane</keyword>
<dbReference type="AlphaFoldDB" id="A0A291QT53"/>
<dbReference type="Gene3D" id="1.10.150.280">
    <property type="entry name" value="AF1531-like domain"/>
    <property type="match status" value="1"/>
</dbReference>
<keyword evidence="4" id="KW-1185">Reference proteome</keyword>
<dbReference type="PANTHER" id="PTHR21180">
    <property type="entry name" value="ENDONUCLEASE/EXONUCLEASE/PHOSPHATASE FAMILY DOMAIN-CONTAINING PROTEIN 1"/>
    <property type="match status" value="1"/>
</dbReference>
<protein>
    <recommendedName>
        <fullName evidence="5">Competence protein ComEA</fullName>
    </recommendedName>
</protein>
<dbReference type="EMBL" id="CP023777">
    <property type="protein sequence ID" value="ATL47125.1"/>
    <property type="molecule type" value="Genomic_DNA"/>
</dbReference>
<organism evidence="3 4">
    <name type="scientific">Chitinophaga caeni</name>
    <dbReference type="NCBI Taxonomy" id="2029983"/>
    <lineage>
        <taxon>Bacteria</taxon>
        <taxon>Pseudomonadati</taxon>
        <taxon>Bacteroidota</taxon>
        <taxon>Chitinophagia</taxon>
        <taxon>Chitinophagales</taxon>
        <taxon>Chitinophagaceae</taxon>
        <taxon>Chitinophaga</taxon>
    </lineage>
</organism>
<evidence type="ECO:0000313" key="3">
    <source>
        <dbReference type="EMBL" id="ATL47125.1"/>
    </source>
</evidence>
<sequence>MKRNLFRAAFYFSKAERIAAISLCIICFAIILLPYLIPRYFSSGPVEFDTSFSMRVQKAMLELQQVNNVAEEKRSSFEKRYNKLRLKPFNPNTISFEQLSAFGLPTKLAQRITNYTGKGGHFYKKEDLRKIYGMPVSLYRELLPYLQIEVVTKARESRWQSEKKSRIKTIDPVDINRSDSLDWLQLPGIGPGYTRRILHFRERLGGFYKVSQVAETYGLPDSVFNKIQPYLLLGEVSLRKIDLNQTDEKSLANHPYINTKLAGVIIRYRSIHGRFKSKEALKEVALVDDSIYRKIEYYIDITKN</sequence>
<keyword evidence="2" id="KW-0472">Membrane</keyword>
<dbReference type="PANTHER" id="PTHR21180:SF32">
    <property type="entry name" value="ENDONUCLEASE_EXONUCLEASE_PHOSPHATASE FAMILY DOMAIN-CONTAINING PROTEIN 1"/>
    <property type="match status" value="1"/>
</dbReference>
<dbReference type="InterPro" id="IPR010994">
    <property type="entry name" value="RuvA_2-like"/>
</dbReference>
<evidence type="ECO:0000256" key="1">
    <source>
        <dbReference type="SAM" id="Coils"/>
    </source>
</evidence>
<dbReference type="KEGG" id="cbae:COR50_07960"/>
<dbReference type="InterPro" id="IPR051675">
    <property type="entry name" value="Endo/Exo/Phosphatase_dom_1"/>
</dbReference>
<dbReference type="Proteomes" id="UP000220133">
    <property type="component" value="Chromosome"/>
</dbReference>
<dbReference type="OrthoDB" id="981124at2"/>
<reference evidence="3 4" key="1">
    <citation type="submission" date="2017-10" db="EMBL/GenBank/DDBJ databases">
        <title>Paenichitinophaga pekingensis gen. nov., sp. nov., isolated from activated sludge.</title>
        <authorList>
            <person name="Jin D."/>
            <person name="Kong X."/>
            <person name="Deng Y."/>
            <person name="Bai Z."/>
        </authorList>
    </citation>
    <scope>NUCLEOTIDE SEQUENCE [LARGE SCALE GENOMIC DNA]</scope>
    <source>
        <strain evidence="3 4">13</strain>
    </source>
</reference>
<gene>
    <name evidence="3" type="ORF">COR50_07960</name>
</gene>
<keyword evidence="1" id="KW-0175">Coiled coil</keyword>
<dbReference type="SUPFAM" id="SSF47781">
    <property type="entry name" value="RuvA domain 2-like"/>
    <property type="match status" value="3"/>
</dbReference>
<evidence type="ECO:0008006" key="5">
    <source>
        <dbReference type="Google" id="ProtNLM"/>
    </source>
</evidence>